<feature type="region of interest" description="Disordered" evidence="1">
    <location>
        <begin position="104"/>
        <end position="165"/>
    </location>
</feature>
<dbReference type="FunFam" id="3.10.20.90:FF:000154">
    <property type="entry name" value="Large proline-rich protein BAG6"/>
    <property type="match status" value="1"/>
</dbReference>
<dbReference type="InterPro" id="IPR029071">
    <property type="entry name" value="Ubiquitin-like_domsf"/>
</dbReference>
<dbReference type="GO" id="GO:0036503">
    <property type="term" value="P:ERAD pathway"/>
    <property type="evidence" value="ECO:0007669"/>
    <property type="project" value="TreeGrafter"/>
</dbReference>
<keyword evidence="4" id="KW-1185">Reference proteome</keyword>
<reference evidence="3" key="1">
    <citation type="submission" date="2022-11" db="EMBL/GenBank/DDBJ databases">
        <authorList>
            <person name="Morgan W.R."/>
            <person name="Tartar A."/>
        </authorList>
    </citation>
    <scope>NUCLEOTIDE SEQUENCE</scope>
    <source>
        <strain evidence="3">ARSEF 373</strain>
    </source>
</reference>
<feature type="compositionally biased region" description="Polar residues" evidence="1">
    <location>
        <begin position="520"/>
        <end position="529"/>
    </location>
</feature>
<feature type="compositionally biased region" description="Low complexity" evidence="1">
    <location>
        <begin position="125"/>
        <end position="143"/>
    </location>
</feature>
<feature type="region of interest" description="Disordered" evidence="1">
    <location>
        <begin position="419"/>
        <end position="470"/>
    </location>
</feature>
<feature type="compositionally biased region" description="Low complexity" evidence="1">
    <location>
        <begin position="496"/>
        <end position="515"/>
    </location>
</feature>
<feature type="region of interest" description="Disordered" evidence="1">
    <location>
        <begin position="750"/>
        <end position="794"/>
    </location>
</feature>
<feature type="compositionally biased region" description="Polar residues" evidence="1">
    <location>
        <begin position="112"/>
        <end position="124"/>
    </location>
</feature>
<dbReference type="SMART" id="SM00213">
    <property type="entry name" value="UBQ"/>
    <property type="match status" value="1"/>
</dbReference>
<dbReference type="PANTHER" id="PTHR15204">
    <property type="entry name" value="LARGE PROLINE-RICH PROTEIN BAG6"/>
    <property type="match status" value="1"/>
</dbReference>
<dbReference type="Proteomes" id="UP001146120">
    <property type="component" value="Unassembled WGS sequence"/>
</dbReference>
<evidence type="ECO:0000259" key="2">
    <source>
        <dbReference type="PROSITE" id="PS50053"/>
    </source>
</evidence>
<accession>A0AAV2Z1Y0</accession>
<gene>
    <name evidence="3" type="ORF">N0F65_001285</name>
</gene>
<feature type="compositionally biased region" description="Polar residues" evidence="1">
    <location>
        <begin position="446"/>
        <end position="458"/>
    </location>
</feature>
<evidence type="ECO:0000313" key="3">
    <source>
        <dbReference type="EMBL" id="DAZ99776.1"/>
    </source>
</evidence>
<feature type="domain" description="Ubiquitin-like" evidence="2">
    <location>
        <begin position="28"/>
        <end position="103"/>
    </location>
</feature>
<dbReference type="AlphaFoldDB" id="A0AAV2Z1Y0"/>
<reference evidence="3" key="2">
    <citation type="journal article" date="2023" name="Microbiol Resour">
        <title>Decontamination and Annotation of the Draft Genome Sequence of the Oomycete Lagenidium giganteum ARSEF 373.</title>
        <authorList>
            <person name="Morgan W.R."/>
            <person name="Tartar A."/>
        </authorList>
    </citation>
    <scope>NUCLEOTIDE SEQUENCE</scope>
    <source>
        <strain evidence="3">ARSEF 373</strain>
    </source>
</reference>
<dbReference type="Gene3D" id="3.10.20.90">
    <property type="entry name" value="Phosphatidylinositol 3-kinase Catalytic Subunit, Chain A, domain 1"/>
    <property type="match status" value="1"/>
</dbReference>
<feature type="compositionally biased region" description="Low complexity" evidence="1">
    <location>
        <begin position="419"/>
        <end position="445"/>
    </location>
</feature>
<feature type="compositionally biased region" description="Low complexity" evidence="1">
    <location>
        <begin position="775"/>
        <end position="786"/>
    </location>
</feature>
<dbReference type="PANTHER" id="PTHR15204:SF0">
    <property type="entry name" value="LARGE PROLINE-RICH PROTEIN BAG6"/>
    <property type="match status" value="1"/>
</dbReference>
<feature type="compositionally biased region" description="Polar residues" evidence="1">
    <location>
        <begin position="1"/>
        <end position="13"/>
    </location>
</feature>
<name>A0AAV2Z1Y0_9STRA</name>
<proteinExistence type="predicted"/>
<evidence type="ECO:0000256" key="1">
    <source>
        <dbReference type="SAM" id="MobiDB-lite"/>
    </source>
</evidence>
<dbReference type="GO" id="GO:0051787">
    <property type="term" value="F:misfolded protein binding"/>
    <property type="evidence" value="ECO:0007669"/>
    <property type="project" value="TreeGrafter"/>
</dbReference>
<dbReference type="PROSITE" id="PS50053">
    <property type="entry name" value="UBIQUITIN_2"/>
    <property type="match status" value="1"/>
</dbReference>
<dbReference type="SUPFAM" id="SSF54236">
    <property type="entry name" value="Ubiquitin-like"/>
    <property type="match status" value="1"/>
</dbReference>
<protein>
    <recommendedName>
        <fullName evidence="2">Ubiquitin-like domain-containing protein</fullName>
    </recommendedName>
</protein>
<organism evidence="3 4">
    <name type="scientific">Lagenidium giganteum</name>
    <dbReference type="NCBI Taxonomy" id="4803"/>
    <lineage>
        <taxon>Eukaryota</taxon>
        <taxon>Sar</taxon>
        <taxon>Stramenopiles</taxon>
        <taxon>Oomycota</taxon>
        <taxon>Peronosporomycetes</taxon>
        <taxon>Pythiales</taxon>
        <taxon>Pythiaceae</taxon>
    </lineage>
</organism>
<comment type="caution">
    <text evidence="3">The sequence shown here is derived from an EMBL/GenBank/DDBJ whole genome shotgun (WGS) entry which is preliminary data.</text>
</comment>
<dbReference type="GO" id="GO:0071818">
    <property type="term" value="C:BAT3 complex"/>
    <property type="evidence" value="ECO:0007669"/>
    <property type="project" value="TreeGrafter"/>
</dbReference>
<sequence>MSGSTNPMSQGSVTAAPAAAGATEGTQISLNVRMLDHSTYQISILSSASVPELKEIIANETGVVIARQRLIFRGKVLKNDQPISAYSLEDGHTLHLVVRAENASAEGASSNDTATAVNGTDANQRTAASGSRARSASDPSSMRQQDGGRRDNDEADPTMGLGPSNRVVMGAAITVPEGSDVSMPFLTSMITNMLNSVQDSVSTRNVVVSERPRESGLDAQGIPRPARVRRSRRTFRPGSTVPSPSVVLSHAGSLPSTSSLFGPLTPRLQATYESLRANIQNTDYNFAGVRPEALEITNAVPDLVFLQTQLRNLETLIGELRERIQQLPGALRDLSELVGNPTAQQPLITPAIQTIDALQQLSDYAELLSRFARGSFQESTSGLLHPGLSDRGELRATSLSAIPIRFSLPNVNITGVSGGTAPSVAPPSSASSAPAASTMASAATGRPQTTVSTSTAPTSESENSRNERSNPLFSFLERMNESIRGVTGLVSGGGANSSAQTSTSMSPPTASAARSGASPVGQNNSPPQRTAVRITSASSGGMPFLSAFPSPLSSVVFPVELHETSVASTTWNFGEFLNRLLSDMPASTIYGVMRGDATSVHQFMAQVGFALLGGVDLPPVSRSAIRTWSNTLIGEVRQQLRALGLPATFSGDSGDFVDQLVRPIEPFVPELINNFIRATTITRTRLFGENSTRFVHNMAHSLVQHLRAYYGGDDARLQQVLRDLLVRLGLDERMAVFGVTSFIEWVSQDAGSNASTSRRRPLAEANQESEEGTNASTTTPSAADASAPKRRRQE</sequence>
<evidence type="ECO:0000313" key="4">
    <source>
        <dbReference type="Proteomes" id="UP001146120"/>
    </source>
</evidence>
<dbReference type="EMBL" id="DAKRPA010000076">
    <property type="protein sequence ID" value="DAZ99776.1"/>
    <property type="molecule type" value="Genomic_DNA"/>
</dbReference>
<dbReference type="InterPro" id="IPR000626">
    <property type="entry name" value="Ubiquitin-like_dom"/>
</dbReference>
<feature type="region of interest" description="Disordered" evidence="1">
    <location>
        <begin position="1"/>
        <end position="20"/>
    </location>
</feature>
<dbReference type="Pfam" id="PF00240">
    <property type="entry name" value="ubiquitin"/>
    <property type="match status" value="1"/>
</dbReference>
<dbReference type="GO" id="GO:0031593">
    <property type="term" value="F:polyubiquitin modification-dependent protein binding"/>
    <property type="evidence" value="ECO:0007669"/>
    <property type="project" value="TreeGrafter"/>
</dbReference>
<feature type="region of interest" description="Disordered" evidence="1">
    <location>
        <begin position="486"/>
        <end position="529"/>
    </location>
</feature>